<accession>A0A3D3R7A3</accession>
<organism evidence="1 2">
    <name type="scientific">Gimesia maris</name>
    <dbReference type="NCBI Taxonomy" id="122"/>
    <lineage>
        <taxon>Bacteria</taxon>
        <taxon>Pseudomonadati</taxon>
        <taxon>Planctomycetota</taxon>
        <taxon>Planctomycetia</taxon>
        <taxon>Planctomycetales</taxon>
        <taxon>Planctomycetaceae</taxon>
        <taxon>Gimesia</taxon>
    </lineage>
</organism>
<evidence type="ECO:0000313" key="2">
    <source>
        <dbReference type="Proteomes" id="UP000263642"/>
    </source>
</evidence>
<name>A0A3D3R7A3_9PLAN</name>
<comment type="caution">
    <text evidence="1">The sequence shown here is derived from an EMBL/GenBank/DDBJ whole genome shotgun (WGS) entry which is preliminary data.</text>
</comment>
<dbReference type="Proteomes" id="UP000263642">
    <property type="component" value="Unassembled WGS sequence"/>
</dbReference>
<dbReference type="EMBL" id="DQAY01000074">
    <property type="protein sequence ID" value="HCO23917.1"/>
    <property type="molecule type" value="Genomic_DNA"/>
</dbReference>
<gene>
    <name evidence="1" type="ORF">DIT97_13025</name>
</gene>
<evidence type="ECO:0000313" key="1">
    <source>
        <dbReference type="EMBL" id="HCO23917.1"/>
    </source>
</evidence>
<dbReference type="AlphaFoldDB" id="A0A3D3R7A3"/>
<proteinExistence type="predicted"/>
<protein>
    <submittedName>
        <fullName evidence="1">Uncharacterized protein</fullName>
    </submittedName>
</protein>
<sequence length="107" mass="12349">MTLSLCEVIWVDAYMEGEWTEYSSPKTEDTLVATYGLLVHKDKKWVVLAMTYIDGKAPYWGSLWHIPRGMVKSIREIESVSKKPMLNNSEQTPPRSYPVEIKQLQSI</sequence>
<reference evidence="1 2" key="1">
    <citation type="journal article" date="2018" name="Nat. Biotechnol.">
        <title>A standardized bacterial taxonomy based on genome phylogeny substantially revises the tree of life.</title>
        <authorList>
            <person name="Parks D.H."/>
            <person name="Chuvochina M."/>
            <person name="Waite D.W."/>
            <person name="Rinke C."/>
            <person name="Skarshewski A."/>
            <person name="Chaumeil P.A."/>
            <person name="Hugenholtz P."/>
        </authorList>
    </citation>
    <scope>NUCLEOTIDE SEQUENCE [LARGE SCALE GENOMIC DNA]</scope>
    <source>
        <strain evidence="1">UBA9375</strain>
    </source>
</reference>